<keyword evidence="1" id="KW-0547">Nucleotide-binding</keyword>
<dbReference type="SUPFAM" id="SSF52540">
    <property type="entry name" value="P-loop containing nucleoside triphosphate hydrolases"/>
    <property type="match status" value="1"/>
</dbReference>
<dbReference type="Pfam" id="PF13482">
    <property type="entry name" value="RNase_H_2"/>
    <property type="match status" value="1"/>
</dbReference>
<organism evidence="7 8">
    <name type="scientific">Allorhodopirellula heiligendammensis</name>
    <dbReference type="NCBI Taxonomy" id="2714739"/>
    <lineage>
        <taxon>Bacteria</taxon>
        <taxon>Pseudomonadati</taxon>
        <taxon>Planctomycetota</taxon>
        <taxon>Planctomycetia</taxon>
        <taxon>Pirellulales</taxon>
        <taxon>Pirellulaceae</taxon>
        <taxon>Allorhodopirellula</taxon>
    </lineage>
</organism>
<dbReference type="GO" id="GO:0043139">
    <property type="term" value="F:5'-3' DNA helicase activity"/>
    <property type="evidence" value="ECO:0007669"/>
    <property type="project" value="TreeGrafter"/>
</dbReference>
<dbReference type="OrthoDB" id="9757917at2"/>
<dbReference type="Gene3D" id="3.40.50.300">
    <property type="entry name" value="P-loop containing nucleotide triphosphate hydrolases"/>
    <property type="match status" value="2"/>
</dbReference>
<dbReference type="InterPro" id="IPR038720">
    <property type="entry name" value="YprB_RNase_H-like_dom"/>
</dbReference>
<evidence type="ECO:0000313" key="7">
    <source>
        <dbReference type="EMBL" id="TWU18278.1"/>
    </source>
</evidence>
<evidence type="ECO:0000256" key="2">
    <source>
        <dbReference type="ARBA" id="ARBA00022801"/>
    </source>
</evidence>
<dbReference type="InterPro" id="IPR047187">
    <property type="entry name" value="SF1_C_Upf1"/>
</dbReference>
<reference evidence="7 8" key="1">
    <citation type="journal article" date="2020" name="Antonie Van Leeuwenhoek">
        <title>Rhodopirellula heiligendammensis sp. nov., Rhodopirellula pilleata sp. nov., and Rhodopirellula solitaria sp. nov. isolated from natural or artificial marine surfaces in Northern Germany and California, USA, and emended description of the genus Rhodopirellula.</title>
        <authorList>
            <person name="Kallscheuer N."/>
            <person name="Wiegand S."/>
            <person name="Jogler M."/>
            <person name="Boedeker C."/>
            <person name="Peeters S.H."/>
            <person name="Rast P."/>
            <person name="Heuer A."/>
            <person name="Jetten M.S.M."/>
            <person name="Rohde M."/>
            <person name="Jogler C."/>
        </authorList>
    </citation>
    <scope>NUCLEOTIDE SEQUENCE [LARGE SCALE GENOMIC DNA]</scope>
    <source>
        <strain evidence="7 8">Poly21</strain>
    </source>
</reference>
<dbReference type="CDD" id="cd17934">
    <property type="entry name" value="DEXXQc_Upf1-like"/>
    <property type="match status" value="1"/>
</dbReference>
<evidence type="ECO:0000256" key="3">
    <source>
        <dbReference type="ARBA" id="ARBA00022806"/>
    </source>
</evidence>
<dbReference type="PANTHER" id="PTHR43788:SF8">
    <property type="entry name" value="DNA-BINDING PROTEIN SMUBP-2"/>
    <property type="match status" value="1"/>
</dbReference>
<keyword evidence="2" id="KW-0378">Hydrolase</keyword>
<sequence length="1149" mass="129281">MKKINNDYIYSATDLSNFLACRHATSLDMRRADGEIEVPFRHNARLERLAEKGLAHEAAYLAMLDRQGLNVVELRDFDDAKQIETTADLMHQGVDVIFQGSLAKDSFAGRSDFLIRVDEPSKLGDWSYEVADTKLSQDTKAGTILQLCLYSDCVAAIQERRPKIARVVKPAALDSELEFEQETFCLDGYWSYFDLVKRQLARATLDDRLHELYPEPCNHCDVCRWFPHCDTRRRSDDHLSFVAGIQTSQIAEVCRQGNNTLRSFAESADPIPERPKAGSRESIMKVHRQANTQLRGRDTGERIVEFLPIDTSSNDEESAAKPIGFLRLPEPDPGDVYLDFEGDPHATDGVLEYLFGYVSREREHLTYHSDWCLRRSEERTAFSKLMRFLLSRRDGFPDFHVYHFAPYEPAAMKRMAMRHQLYEAELDELLRSETFVDLYAVVRQSMVLSVESYSIKKLEAFYDFERQADLREVRQALNEVEHAIEMNGTSMLSEEAMALVQAYNEDDCNSTWGLHRWVECQRTLQIANGLEVPRPAKKSGDASETVSDRNIEFGAVRDALETLAGDDRQTDVEQSRWLMAHLLEYFFREDKTAYWELFRHMDLEDDDLLYENAAISGLEFIEQRPPIGRGTIPSSVYRYPPQEHTVRTKNNMQHRDGQKVGEIVGVNHANRTVEIRKTRKTVDFHPSSVFVHDMIGAEPMPMTLLELGREIAEEYWDPKFMPSARYDLLARRPPRLISLTLPLAGDDVDVAIALAADMDHSVLPIQGPPGSGKTHVGGHMIVELARRGFKIGVTAVSHKVITNLLVRAASFDNAGEVSFAQKTTAINQEGSEHIQLLNSNPAAVAAVATGTVVGGTAWLWSREEMNQKLDYLFIDEAGQMSLAQSLAAMRAAKNVILLGDPQQLEQPQRAAHPAGSDVAVLGHLIGDEATIPNDRGLFLAQTRRLHPKVCVFTSEQFYDGRLTSHADCFENEILGDHEFSGSGLRLVAVDHENNQNRSEEEVEVVQAIVEGLYASSASWKRIDGVQRRITSEDILIVAPYNAQVDAISAAVGDRARVGTVDKFQGQEAPIVFYSTASSSAADAPRGMEFLYDPHRLNVATSRSKCMTIMVASPKLFHPQCKTPRQMKLANAFCRFAELAEVVSITPARV</sequence>
<dbReference type="CDD" id="cd18808">
    <property type="entry name" value="SF1_C_Upf1"/>
    <property type="match status" value="1"/>
</dbReference>
<evidence type="ECO:0000259" key="5">
    <source>
        <dbReference type="Pfam" id="PF13087"/>
    </source>
</evidence>
<dbReference type="EMBL" id="SJPU01000001">
    <property type="protein sequence ID" value="TWU18278.1"/>
    <property type="molecule type" value="Genomic_DNA"/>
</dbReference>
<evidence type="ECO:0000256" key="1">
    <source>
        <dbReference type="ARBA" id="ARBA00022741"/>
    </source>
</evidence>
<dbReference type="InterPro" id="IPR050534">
    <property type="entry name" value="Coronavir_polyprotein_1ab"/>
</dbReference>
<keyword evidence="3 7" id="KW-0347">Helicase</keyword>
<feature type="domain" description="YprB ribonuclease H-like" evidence="6">
    <location>
        <begin position="336"/>
        <end position="518"/>
    </location>
</feature>
<dbReference type="InterPro" id="IPR041679">
    <property type="entry name" value="DNA2/NAM7-like_C"/>
</dbReference>
<dbReference type="AlphaFoldDB" id="A0A5C6C2C3"/>
<dbReference type="GO" id="GO:0016787">
    <property type="term" value="F:hydrolase activity"/>
    <property type="evidence" value="ECO:0007669"/>
    <property type="project" value="UniProtKB-KW"/>
</dbReference>
<dbReference type="NCBIfam" id="TIGR03491">
    <property type="entry name" value="TM0106 family RecB-like putative nuclease"/>
    <property type="match status" value="1"/>
</dbReference>
<comment type="caution">
    <text evidence="7">The sequence shown here is derived from an EMBL/GenBank/DDBJ whole genome shotgun (WGS) entry which is preliminary data.</text>
</comment>
<proteinExistence type="predicted"/>
<dbReference type="GO" id="GO:0005524">
    <property type="term" value="F:ATP binding"/>
    <property type="evidence" value="ECO:0007669"/>
    <property type="project" value="UniProtKB-KW"/>
</dbReference>
<evidence type="ECO:0000259" key="6">
    <source>
        <dbReference type="Pfam" id="PF13482"/>
    </source>
</evidence>
<dbReference type="InterPro" id="IPR019993">
    <property type="entry name" value="RecB_nuclease_TM0106_put"/>
</dbReference>
<dbReference type="Pfam" id="PF13604">
    <property type="entry name" value="AAA_30"/>
    <property type="match status" value="1"/>
</dbReference>
<protein>
    <submittedName>
        <fullName evidence="7">Viral (Superfamily 1) RNA helicase</fullName>
    </submittedName>
</protein>
<accession>A0A5C6C2C3</accession>
<dbReference type="RefSeq" id="WP_146405367.1">
    <property type="nucleotide sequence ID" value="NZ_SJPU01000001.1"/>
</dbReference>
<dbReference type="InterPro" id="IPR027417">
    <property type="entry name" value="P-loop_NTPase"/>
</dbReference>
<dbReference type="PANTHER" id="PTHR43788">
    <property type="entry name" value="DNA2/NAM7 HELICASE FAMILY MEMBER"/>
    <property type="match status" value="1"/>
</dbReference>
<keyword evidence="8" id="KW-1185">Reference proteome</keyword>
<name>A0A5C6C2C3_9BACT</name>
<gene>
    <name evidence="7" type="ORF">Poly21_04390</name>
</gene>
<evidence type="ECO:0000313" key="8">
    <source>
        <dbReference type="Proteomes" id="UP000319908"/>
    </source>
</evidence>
<feature type="domain" description="DNA2/NAM7 helicase-like C-terminal" evidence="5">
    <location>
        <begin position="937"/>
        <end position="1112"/>
    </location>
</feature>
<dbReference type="Proteomes" id="UP000319908">
    <property type="component" value="Unassembled WGS sequence"/>
</dbReference>
<dbReference type="Pfam" id="PF13087">
    <property type="entry name" value="AAA_12"/>
    <property type="match status" value="1"/>
</dbReference>
<keyword evidence="4" id="KW-0067">ATP-binding</keyword>
<evidence type="ECO:0000256" key="4">
    <source>
        <dbReference type="ARBA" id="ARBA00022840"/>
    </source>
</evidence>